<proteinExistence type="predicted"/>
<organism evidence="2 3">
    <name type="scientific">Duganella vulcania</name>
    <dbReference type="NCBI Taxonomy" id="2692166"/>
    <lineage>
        <taxon>Bacteria</taxon>
        <taxon>Pseudomonadati</taxon>
        <taxon>Pseudomonadota</taxon>
        <taxon>Betaproteobacteria</taxon>
        <taxon>Burkholderiales</taxon>
        <taxon>Oxalobacteraceae</taxon>
        <taxon>Telluria group</taxon>
        <taxon>Duganella</taxon>
    </lineage>
</organism>
<protein>
    <submittedName>
        <fullName evidence="2">Uncharacterized protein</fullName>
    </submittedName>
</protein>
<evidence type="ECO:0000313" key="3">
    <source>
        <dbReference type="Proteomes" id="UP000447355"/>
    </source>
</evidence>
<reference evidence="2" key="1">
    <citation type="submission" date="2019-12" db="EMBL/GenBank/DDBJ databases">
        <title>Novel species isolated from a subtropical stream in China.</title>
        <authorList>
            <person name="Lu H."/>
        </authorList>
    </citation>
    <scope>NUCLEOTIDE SEQUENCE [LARGE SCALE GENOMIC DNA]</scope>
    <source>
        <strain evidence="2">FT81W</strain>
    </source>
</reference>
<accession>A0A845GEA3</accession>
<comment type="caution">
    <text evidence="2">The sequence shown here is derived from an EMBL/GenBank/DDBJ whole genome shotgun (WGS) entry which is preliminary data.</text>
</comment>
<dbReference type="AlphaFoldDB" id="A0A845GEA3"/>
<sequence>MTNDDKSTGWHTTSDSASGVAHYWEKQKYSRRRSLCGRVTEAKLMQDASQTVNDCARCKKALAAQAAT</sequence>
<dbReference type="EMBL" id="WWCX01000001">
    <property type="protein sequence ID" value="MYM92624.1"/>
    <property type="molecule type" value="Genomic_DNA"/>
</dbReference>
<gene>
    <name evidence="2" type="ORF">GTP90_01970</name>
</gene>
<dbReference type="RefSeq" id="WP_161081884.1">
    <property type="nucleotide sequence ID" value="NZ_WWCX01000001.1"/>
</dbReference>
<name>A0A845GEA3_9BURK</name>
<evidence type="ECO:0000256" key="1">
    <source>
        <dbReference type="SAM" id="MobiDB-lite"/>
    </source>
</evidence>
<feature type="region of interest" description="Disordered" evidence="1">
    <location>
        <begin position="1"/>
        <end position="21"/>
    </location>
</feature>
<dbReference type="Proteomes" id="UP000447355">
    <property type="component" value="Unassembled WGS sequence"/>
</dbReference>
<evidence type="ECO:0000313" key="2">
    <source>
        <dbReference type="EMBL" id="MYM92624.1"/>
    </source>
</evidence>